<dbReference type="AlphaFoldDB" id="A0A7L5DWQ6"/>
<proteinExistence type="predicted"/>
<accession>A0A7L5DWQ6</accession>
<dbReference type="Proteomes" id="UP000503278">
    <property type="component" value="Chromosome"/>
</dbReference>
<organism evidence="1 2">
    <name type="scientific">Mucilaginibacter robiniae</name>
    <dbReference type="NCBI Taxonomy" id="2728022"/>
    <lineage>
        <taxon>Bacteria</taxon>
        <taxon>Pseudomonadati</taxon>
        <taxon>Bacteroidota</taxon>
        <taxon>Sphingobacteriia</taxon>
        <taxon>Sphingobacteriales</taxon>
        <taxon>Sphingobacteriaceae</taxon>
        <taxon>Mucilaginibacter</taxon>
    </lineage>
</organism>
<dbReference type="RefSeq" id="WP_169606540.1">
    <property type="nucleotide sequence ID" value="NZ_CP051682.1"/>
</dbReference>
<reference evidence="1 2" key="1">
    <citation type="submission" date="2020-04" db="EMBL/GenBank/DDBJ databases">
        <title>Genome sequencing of novel species.</title>
        <authorList>
            <person name="Heo J."/>
            <person name="Kim S.-J."/>
            <person name="Kim J.-S."/>
            <person name="Hong S.-B."/>
            <person name="Kwon S.-W."/>
        </authorList>
    </citation>
    <scope>NUCLEOTIDE SEQUENCE [LARGE SCALE GENOMIC DNA]</scope>
    <source>
        <strain evidence="1 2">F39-2</strain>
    </source>
</reference>
<evidence type="ECO:0000313" key="1">
    <source>
        <dbReference type="EMBL" id="QJD95532.1"/>
    </source>
</evidence>
<name>A0A7L5DWQ6_9SPHI</name>
<sequence length="215" mass="24455">MSNISKLLNLAKNPARLKSLLSFNEKGYLDTVGWFNAFDSQAPVDYNNRPIPWVTYSFIDFIKDRLRPEHAVFEFGSGNSTLFYAQRTGIVVSVEHDQEWYEKINKTKPDNAEIIFCELQTDGDYCRMPTKLGEAFDIIIVDGRDRVNCCKQAVGALTPNGVIVLDDSERPDYKEGVNFLLQQGFRQIPFSGISPGLFYYKSTTVFYKSDNCLGI</sequence>
<gene>
    <name evidence="1" type="ORF">HH214_06425</name>
</gene>
<keyword evidence="1" id="KW-0808">Transferase</keyword>
<dbReference type="EMBL" id="CP051682">
    <property type="protein sequence ID" value="QJD95532.1"/>
    <property type="molecule type" value="Genomic_DNA"/>
</dbReference>
<dbReference type="Gene3D" id="3.40.50.150">
    <property type="entry name" value="Vaccinia Virus protein VP39"/>
    <property type="match status" value="1"/>
</dbReference>
<keyword evidence="2" id="KW-1185">Reference proteome</keyword>
<dbReference type="GO" id="GO:0008168">
    <property type="term" value="F:methyltransferase activity"/>
    <property type="evidence" value="ECO:0007669"/>
    <property type="project" value="UniProtKB-KW"/>
</dbReference>
<keyword evidence="1" id="KW-0489">Methyltransferase</keyword>
<dbReference type="InterPro" id="IPR029063">
    <property type="entry name" value="SAM-dependent_MTases_sf"/>
</dbReference>
<dbReference type="KEGG" id="mrob:HH214_06425"/>
<protein>
    <submittedName>
        <fullName evidence="1">Class I SAM-dependent methyltransferase</fullName>
    </submittedName>
</protein>
<evidence type="ECO:0000313" key="2">
    <source>
        <dbReference type="Proteomes" id="UP000503278"/>
    </source>
</evidence>
<dbReference type="GO" id="GO:0032259">
    <property type="term" value="P:methylation"/>
    <property type="evidence" value="ECO:0007669"/>
    <property type="project" value="UniProtKB-KW"/>
</dbReference>
<dbReference type="SUPFAM" id="SSF53335">
    <property type="entry name" value="S-adenosyl-L-methionine-dependent methyltransferases"/>
    <property type="match status" value="1"/>
</dbReference>